<dbReference type="SUPFAM" id="SSF48317">
    <property type="entry name" value="Acid phosphatase/Vanadium-dependent haloperoxidase"/>
    <property type="match status" value="1"/>
</dbReference>
<dbReference type="Pfam" id="PF01569">
    <property type="entry name" value="PAP2"/>
    <property type="match status" value="1"/>
</dbReference>
<dbReference type="PANTHER" id="PTHR14969:SF58">
    <property type="entry name" value="UNDECAPRENYL-DIPHOSPHATASE BCRC"/>
    <property type="match status" value="1"/>
</dbReference>
<dbReference type="SMART" id="SM00014">
    <property type="entry name" value="acidPPc"/>
    <property type="match status" value="1"/>
</dbReference>
<dbReference type="InterPro" id="IPR033879">
    <property type="entry name" value="UPP_Pase"/>
</dbReference>
<dbReference type="PANTHER" id="PTHR14969">
    <property type="entry name" value="SPHINGOSINE-1-PHOSPHATE PHOSPHOHYDROLASE"/>
    <property type="match status" value="1"/>
</dbReference>
<dbReference type="EMBL" id="UHDS01000001">
    <property type="protein sequence ID" value="SUM56355.1"/>
    <property type="molecule type" value="Genomic_DNA"/>
</dbReference>
<dbReference type="RefSeq" id="WP_103373616.1">
    <property type="nucleotide sequence ID" value="NZ_BMCF01000003.1"/>
</dbReference>
<keyword evidence="1" id="KW-0812">Transmembrane</keyword>
<dbReference type="EC" id="3.6.1.27" evidence="4"/>
<dbReference type="OrthoDB" id="9789113at2"/>
<proteinExistence type="predicted"/>
<sequence>MDLSEINMELFKAINHLSYQLELLNPLMIFLAKYMEYILIAGVIIYWFTRTKENRIMVISAIISFIVAEIFGKLLGKIHSNFQPFVELQNTNKLIDHAIDNSFPSDHAIQFFSICIVFLFFKKNLRYIWLALAILVAISRIWVGVHYPLDVIVGALLGTITALLSCWVIPRVHFIDKLLALYVRGEQYVIDKVTN</sequence>
<dbReference type="InterPro" id="IPR036938">
    <property type="entry name" value="PAP2/HPO_sf"/>
</dbReference>
<feature type="transmembrane region" description="Helical" evidence="1">
    <location>
        <begin position="151"/>
        <end position="169"/>
    </location>
</feature>
<evidence type="ECO:0000259" key="2">
    <source>
        <dbReference type="SMART" id="SM00014"/>
    </source>
</evidence>
<dbReference type="CDD" id="cd03385">
    <property type="entry name" value="PAP2_BcrC_like"/>
    <property type="match status" value="1"/>
</dbReference>
<organism evidence="3 5">
    <name type="scientific">Staphylococcus nepalensis</name>
    <dbReference type="NCBI Taxonomy" id="214473"/>
    <lineage>
        <taxon>Bacteria</taxon>
        <taxon>Bacillati</taxon>
        <taxon>Bacillota</taxon>
        <taxon>Bacilli</taxon>
        <taxon>Bacillales</taxon>
        <taxon>Staphylococcaceae</taxon>
        <taxon>Staphylococcus</taxon>
    </lineage>
</organism>
<gene>
    <name evidence="4" type="primary">bcrC</name>
    <name evidence="3" type="ORF">BUZ61_00745</name>
    <name evidence="4" type="ORF">NCTC13834_02764</name>
</gene>
<evidence type="ECO:0000313" key="3">
    <source>
        <dbReference type="EMBL" id="PTK60847.1"/>
    </source>
</evidence>
<dbReference type="Gene3D" id="1.20.144.10">
    <property type="entry name" value="Phosphatidic acid phosphatase type 2/haloperoxidase"/>
    <property type="match status" value="1"/>
</dbReference>
<dbReference type="Proteomes" id="UP000254412">
    <property type="component" value="Unassembled WGS sequence"/>
</dbReference>
<protein>
    <submittedName>
        <fullName evidence="3 4">Undecaprenyl-diphosphatase</fullName>
        <ecNumber evidence="4">3.6.1.27</ecNumber>
    </submittedName>
</protein>
<dbReference type="EMBL" id="PZHR01000002">
    <property type="protein sequence ID" value="PTK60847.1"/>
    <property type="molecule type" value="Genomic_DNA"/>
</dbReference>
<dbReference type="GO" id="GO:0005886">
    <property type="term" value="C:plasma membrane"/>
    <property type="evidence" value="ECO:0007669"/>
    <property type="project" value="InterPro"/>
</dbReference>
<keyword evidence="1" id="KW-0472">Membrane</keyword>
<evidence type="ECO:0000313" key="5">
    <source>
        <dbReference type="Proteomes" id="UP000240400"/>
    </source>
</evidence>
<feature type="transmembrane region" description="Helical" evidence="1">
    <location>
        <begin position="27"/>
        <end position="49"/>
    </location>
</feature>
<evidence type="ECO:0000256" key="1">
    <source>
        <dbReference type="SAM" id="Phobius"/>
    </source>
</evidence>
<feature type="transmembrane region" description="Helical" evidence="1">
    <location>
        <begin position="56"/>
        <end position="75"/>
    </location>
</feature>
<reference evidence="3 5" key="1">
    <citation type="journal article" date="2016" name="Front. Microbiol.">
        <title>Comprehensive Phylogenetic Analysis of Bovine Non-aureus Staphylococci Species Based on Whole-Genome Sequencing.</title>
        <authorList>
            <person name="Naushad S."/>
            <person name="Barkema H.W."/>
            <person name="Luby C."/>
            <person name="Condas L.A."/>
            <person name="Nobrega D.B."/>
            <person name="Carson D.A."/>
            <person name="De Buck J."/>
        </authorList>
    </citation>
    <scope>NUCLEOTIDE SEQUENCE [LARGE SCALE GENOMIC DNA]</scope>
    <source>
        <strain evidence="3 5">SNUC 4337</strain>
    </source>
</reference>
<reference evidence="3" key="2">
    <citation type="submission" date="2018-03" db="EMBL/GenBank/DDBJ databases">
        <authorList>
            <person name="Keele B.F."/>
        </authorList>
    </citation>
    <scope>NUCLEOTIDE SEQUENCE</scope>
    <source>
        <strain evidence="3">SNUC 4337</strain>
    </source>
</reference>
<name>A0A2T4SE35_9STAP</name>
<reference evidence="4 6" key="3">
    <citation type="submission" date="2018-06" db="EMBL/GenBank/DDBJ databases">
        <authorList>
            <consortium name="Pathogen Informatics"/>
            <person name="Doyle S."/>
        </authorList>
    </citation>
    <scope>NUCLEOTIDE SEQUENCE [LARGE SCALE GENOMIC DNA]</scope>
    <source>
        <strain evidence="4 6">NCTC13834</strain>
    </source>
</reference>
<keyword evidence="4" id="KW-0378">Hydrolase</keyword>
<feature type="domain" description="Phosphatidic acid phosphatase type 2/haloperoxidase" evidence="2">
    <location>
        <begin position="58"/>
        <end position="166"/>
    </location>
</feature>
<keyword evidence="1" id="KW-1133">Transmembrane helix</keyword>
<feature type="transmembrane region" description="Helical" evidence="1">
    <location>
        <begin position="103"/>
        <end position="121"/>
    </location>
</feature>
<dbReference type="GO" id="GO:0050380">
    <property type="term" value="F:undecaprenyl-diphosphatase activity"/>
    <property type="evidence" value="ECO:0007669"/>
    <property type="project" value="UniProtKB-EC"/>
</dbReference>
<dbReference type="InterPro" id="IPR000326">
    <property type="entry name" value="PAP2/HPO"/>
</dbReference>
<evidence type="ECO:0000313" key="4">
    <source>
        <dbReference type="EMBL" id="SUM56355.1"/>
    </source>
</evidence>
<accession>A0A2T4SE35</accession>
<dbReference type="AlphaFoldDB" id="A0A2T4SE35"/>
<feature type="transmembrane region" description="Helical" evidence="1">
    <location>
        <begin position="128"/>
        <end position="145"/>
    </location>
</feature>
<dbReference type="Proteomes" id="UP000240400">
    <property type="component" value="Unassembled WGS sequence"/>
</dbReference>
<evidence type="ECO:0000313" key="6">
    <source>
        <dbReference type="Proteomes" id="UP000254412"/>
    </source>
</evidence>